<dbReference type="Gene3D" id="1.10.8.1220">
    <property type="match status" value="1"/>
</dbReference>
<dbReference type="Pfam" id="PF12781">
    <property type="entry name" value="AAA_9"/>
    <property type="match status" value="1"/>
</dbReference>
<evidence type="ECO:0000259" key="13">
    <source>
        <dbReference type="Pfam" id="PF03028"/>
    </source>
</evidence>
<evidence type="ECO:0000256" key="6">
    <source>
        <dbReference type="ARBA" id="ARBA00022840"/>
    </source>
</evidence>
<gene>
    <name evidence="16" type="ORF">g.25011</name>
</gene>
<dbReference type="EMBL" id="GEDC01007800">
    <property type="protein sequence ID" value="JAS29498.1"/>
    <property type="molecule type" value="Transcribed_RNA"/>
</dbReference>
<evidence type="ECO:0000259" key="15">
    <source>
        <dbReference type="Pfam" id="PF18198"/>
    </source>
</evidence>
<dbReference type="GO" id="GO:0030286">
    <property type="term" value="C:dynein complex"/>
    <property type="evidence" value="ECO:0007669"/>
    <property type="project" value="UniProtKB-KW"/>
</dbReference>
<dbReference type="InterPro" id="IPR042219">
    <property type="entry name" value="AAA_lid_11_sf"/>
</dbReference>
<protein>
    <recommendedName>
        <fullName evidence="17">Dynein heavy chain region D6 P-loop domain-containing protein</fullName>
    </recommendedName>
</protein>
<dbReference type="PANTHER" id="PTHR22878:SF73">
    <property type="entry name" value="DYNEIN AXONEMAL HEAVY CHAIN 1"/>
    <property type="match status" value="1"/>
</dbReference>
<evidence type="ECO:0000256" key="12">
    <source>
        <dbReference type="ARBA" id="ARBA00023273"/>
    </source>
</evidence>
<keyword evidence="6" id="KW-0067">ATP-binding</keyword>
<dbReference type="GO" id="GO:0045505">
    <property type="term" value="F:dynein intermediate chain binding"/>
    <property type="evidence" value="ECO:0007669"/>
    <property type="project" value="InterPro"/>
</dbReference>
<dbReference type="GO" id="GO:0005524">
    <property type="term" value="F:ATP binding"/>
    <property type="evidence" value="ECO:0007669"/>
    <property type="project" value="UniProtKB-KW"/>
</dbReference>
<evidence type="ECO:0000256" key="10">
    <source>
        <dbReference type="ARBA" id="ARBA00023175"/>
    </source>
</evidence>
<comment type="similarity">
    <text evidence="2">Belongs to the dynein heavy chain family.</text>
</comment>
<evidence type="ECO:0000256" key="2">
    <source>
        <dbReference type="ARBA" id="ARBA00008887"/>
    </source>
</evidence>
<keyword evidence="4" id="KW-0493">Microtubule</keyword>
<evidence type="ECO:0008006" key="17">
    <source>
        <dbReference type="Google" id="ProtNLM"/>
    </source>
</evidence>
<dbReference type="PANTHER" id="PTHR22878">
    <property type="entry name" value="DYNEIN HEAVY CHAIN 6, AXONEMAL-LIKE-RELATED"/>
    <property type="match status" value="1"/>
</dbReference>
<keyword evidence="5" id="KW-0547">Nucleotide-binding</keyword>
<dbReference type="FunFam" id="3.40.50.300:FF:000362">
    <property type="entry name" value="Dynein, axonemal, heavy chain 6"/>
    <property type="match status" value="1"/>
</dbReference>
<keyword evidence="10" id="KW-0505">Motor protein</keyword>
<organism evidence="16">
    <name type="scientific">Clastoptera arizonana</name>
    <name type="common">Arizona spittle bug</name>
    <dbReference type="NCBI Taxonomy" id="38151"/>
    <lineage>
        <taxon>Eukaryota</taxon>
        <taxon>Metazoa</taxon>
        <taxon>Ecdysozoa</taxon>
        <taxon>Arthropoda</taxon>
        <taxon>Hexapoda</taxon>
        <taxon>Insecta</taxon>
        <taxon>Pterygota</taxon>
        <taxon>Neoptera</taxon>
        <taxon>Paraneoptera</taxon>
        <taxon>Hemiptera</taxon>
        <taxon>Auchenorrhyncha</taxon>
        <taxon>Cercopoidea</taxon>
        <taxon>Clastopteridae</taxon>
        <taxon>Clastoptera</taxon>
    </lineage>
</organism>
<keyword evidence="9" id="KW-0969">Cilium</keyword>
<dbReference type="FunFam" id="1.10.8.720:FF:000001">
    <property type="entry name" value="dynein heavy chain 7, axonemal"/>
    <property type="match status" value="1"/>
</dbReference>
<dbReference type="InterPro" id="IPR027417">
    <property type="entry name" value="P-loop_NTPase"/>
</dbReference>
<evidence type="ECO:0000259" key="14">
    <source>
        <dbReference type="Pfam" id="PF12781"/>
    </source>
</evidence>
<dbReference type="Pfam" id="PF03028">
    <property type="entry name" value="Dynein_heavy"/>
    <property type="match status" value="1"/>
</dbReference>
<keyword evidence="12" id="KW-0966">Cell projection</keyword>
<proteinExistence type="inferred from homology"/>
<dbReference type="Pfam" id="PF18198">
    <property type="entry name" value="AAA_lid_11"/>
    <property type="match status" value="1"/>
</dbReference>
<dbReference type="GO" id="GO:0051959">
    <property type="term" value="F:dynein light intermediate chain binding"/>
    <property type="evidence" value="ECO:0007669"/>
    <property type="project" value="InterPro"/>
</dbReference>
<dbReference type="Gene3D" id="6.10.140.1060">
    <property type="match status" value="1"/>
</dbReference>
<evidence type="ECO:0000256" key="8">
    <source>
        <dbReference type="ARBA" id="ARBA00023054"/>
    </source>
</evidence>
<keyword evidence="11" id="KW-0206">Cytoskeleton</keyword>
<dbReference type="InterPro" id="IPR041658">
    <property type="entry name" value="AAA_lid_11"/>
</dbReference>
<dbReference type="Gene3D" id="3.40.50.300">
    <property type="entry name" value="P-loop containing nucleotide triphosphate hydrolases"/>
    <property type="match status" value="1"/>
</dbReference>
<comment type="subcellular location">
    <subcellularLocation>
        <location evidence="1">Cytoplasm</location>
        <location evidence="1">Cytoskeleton</location>
        <location evidence="1">Cilium axoneme</location>
    </subcellularLocation>
</comment>
<evidence type="ECO:0000313" key="16">
    <source>
        <dbReference type="EMBL" id="JAS29498.1"/>
    </source>
</evidence>
<name>A0A1B6DUZ5_9HEMI</name>
<dbReference type="GO" id="GO:0005930">
    <property type="term" value="C:axoneme"/>
    <property type="evidence" value="ECO:0007669"/>
    <property type="project" value="UniProtKB-SubCell"/>
</dbReference>
<feature type="domain" description="Dynein heavy chain ATP-binding dynein motor region" evidence="14">
    <location>
        <begin position="2"/>
        <end position="63"/>
    </location>
</feature>
<keyword evidence="3" id="KW-0963">Cytoplasm</keyword>
<dbReference type="FunFam" id="1.10.8.1220:FF:000001">
    <property type="entry name" value="Dynein axonemal heavy chain 5"/>
    <property type="match status" value="1"/>
</dbReference>
<dbReference type="InterPro" id="IPR004273">
    <property type="entry name" value="Dynein_heavy_D6_P-loop"/>
</dbReference>
<dbReference type="GO" id="GO:0007018">
    <property type="term" value="P:microtubule-based movement"/>
    <property type="evidence" value="ECO:0007669"/>
    <property type="project" value="InterPro"/>
</dbReference>
<dbReference type="InterPro" id="IPR026983">
    <property type="entry name" value="DHC"/>
</dbReference>
<dbReference type="Gene3D" id="1.10.8.720">
    <property type="entry name" value="Region D6 of dynein motor"/>
    <property type="match status" value="1"/>
</dbReference>
<dbReference type="GO" id="GO:0008569">
    <property type="term" value="F:minus-end-directed microtubule motor activity"/>
    <property type="evidence" value="ECO:0007669"/>
    <property type="project" value="InterPro"/>
</dbReference>
<dbReference type="AlphaFoldDB" id="A0A1B6DUZ5"/>
<evidence type="ECO:0000256" key="11">
    <source>
        <dbReference type="ARBA" id="ARBA00023212"/>
    </source>
</evidence>
<evidence type="ECO:0000256" key="5">
    <source>
        <dbReference type="ARBA" id="ARBA00022741"/>
    </source>
</evidence>
<sequence length="573" mass="66112">MEERPDLEEMRSILVVSSAQMKAELKDIEDRILLRLTTSEGSPVDDIDLIVTLEASKVKSEEIKNKVKSAEVTQAEIDLTRAQYIPVANRAQILFFCLADLANVDPMYQYSLEWFKKIFINSMIDTAKSTDIDERITSINDYFTFSLYSNVCRSLFEKNKLQFAFLLCIRILLDSGVIDSHEWLFFLSGGSPLKELSNPAPTWLSNRSWNEILALEALPSFTEFVNVFPNNAEKCKQIFDSLEPHREELPSPWDQRLNKFQKMMILKCLRPDKVTNSMQDFLTDNMGERFIEPQTSDLSAMYKESSATVPLIFVLSTGTDPAADLYKFADKLKMGKRLMSISLGQGQGPVAEKMFHNAVETGNWVFFQNCHLAPSWMPKLEYIIERIPIDTVHRDFRIWLTSSPSPSFPVSILQNGSKMTIEPPRGIKANLMRAYDNQITEFLDFFNSENKKVNTFKWLIFSLCLFHGVCIERRKFGPLGFNIPYEFTDGDLRICVSQLYMFLHEYSDIPFKVLTYTAGHINYGGRVTDDWDRRCIMNILHDYYDMTVVNSSYQFDNDGIYHQVCLKFNIKGL</sequence>
<evidence type="ECO:0000256" key="9">
    <source>
        <dbReference type="ARBA" id="ARBA00023069"/>
    </source>
</evidence>
<evidence type="ECO:0000256" key="1">
    <source>
        <dbReference type="ARBA" id="ARBA00004430"/>
    </source>
</evidence>
<reference evidence="16" key="1">
    <citation type="submission" date="2015-12" db="EMBL/GenBank/DDBJ databases">
        <title>De novo transcriptome assembly of four potential Pierce s Disease insect vectors from Arizona vineyards.</title>
        <authorList>
            <person name="Tassone E.E."/>
        </authorList>
    </citation>
    <scope>NUCLEOTIDE SEQUENCE</scope>
</reference>
<dbReference type="InterPro" id="IPR035706">
    <property type="entry name" value="AAA_9"/>
</dbReference>
<keyword evidence="8" id="KW-0175">Coiled coil</keyword>
<dbReference type="GO" id="GO:0005874">
    <property type="term" value="C:microtubule"/>
    <property type="evidence" value="ECO:0007669"/>
    <property type="project" value="UniProtKB-KW"/>
</dbReference>
<keyword evidence="7" id="KW-0243">Dynein</keyword>
<accession>A0A1B6DUZ5</accession>
<evidence type="ECO:0000256" key="7">
    <source>
        <dbReference type="ARBA" id="ARBA00023017"/>
    </source>
</evidence>
<feature type="domain" description="Dynein heavy chain AAA lid" evidence="15">
    <location>
        <begin position="456"/>
        <end position="563"/>
    </location>
</feature>
<evidence type="ECO:0000256" key="3">
    <source>
        <dbReference type="ARBA" id="ARBA00022490"/>
    </source>
</evidence>
<feature type="domain" description="Dynein heavy chain region D6 P-loop" evidence="13">
    <location>
        <begin position="307"/>
        <end position="420"/>
    </location>
</feature>
<evidence type="ECO:0000256" key="4">
    <source>
        <dbReference type="ARBA" id="ARBA00022701"/>
    </source>
</evidence>